<dbReference type="PIRSF" id="PIRSF004976">
    <property type="entry name" value="ATPase_YdaO"/>
    <property type="match status" value="1"/>
</dbReference>
<dbReference type="RefSeq" id="WP_106053835.1">
    <property type="nucleotide sequence ID" value="NZ_CALXOB010000023.1"/>
</dbReference>
<dbReference type="PANTHER" id="PTHR43686">
    <property type="entry name" value="SULFURTRANSFERASE-RELATED"/>
    <property type="match status" value="1"/>
</dbReference>
<gene>
    <name evidence="3" type="ORF">FYJ85_04865</name>
</gene>
<comment type="caution">
    <text evidence="3">The sequence shown here is derived from an EMBL/GenBank/DDBJ whole genome shotgun (WGS) entry which is preliminary data.</text>
</comment>
<dbReference type="GO" id="GO:0016740">
    <property type="term" value="F:transferase activity"/>
    <property type="evidence" value="ECO:0007669"/>
    <property type="project" value="UniProtKB-KW"/>
</dbReference>
<sequence>MSEEKTAAFRELCKLTGQAVSRYRMIGEGDRILVGLSGGKDSFMLLHALHALRRKAPVRFDLIAATFDPGFPEFNVAGIADYCRRQGWEHRVVKLDIAGILAEKRYEGTPCVLCSRLRRGKLYGLAAAEGCGKLALGQHFDDIAASFLMSLFRGQGLSTMGPNVAAKAKEGIRIIRPFVLAPESLIVRCREERELPQAGKCRYEAELADGDRAYFRGLVDELAERIPNLRSQMLRSLGNIQPGYLLDPAYLKPGDPD</sequence>
<dbReference type="PANTHER" id="PTHR43686:SF1">
    <property type="entry name" value="AMINOTRAN_5 DOMAIN-CONTAINING PROTEIN"/>
    <property type="match status" value="1"/>
</dbReference>
<dbReference type="Proteomes" id="UP000435649">
    <property type="component" value="Unassembled WGS sequence"/>
</dbReference>
<feature type="domain" description="tRNA(Ile)-lysidine/2-thiocytidine synthase N-terminal" evidence="2">
    <location>
        <begin position="32"/>
        <end position="193"/>
    </location>
</feature>
<dbReference type="CDD" id="cd24138">
    <property type="entry name" value="TtcA-like"/>
    <property type="match status" value="1"/>
</dbReference>
<dbReference type="InterPro" id="IPR011063">
    <property type="entry name" value="TilS/TtcA_N"/>
</dbReference>
<dbReference type="EMBL" id="VUNS01000003">
    <property type="protein sequence ID" value="MST96377.1"/>
    <property type="molecule type" value="Genomic_DNA"/>
</dbReference>
<keyword evidence="4" id="KW-1185">Reference proteome</keyword>
<dbReference type="GO" id="GO:0008033">
    <property type="term" value="P:tRNA processing"/>
    <property type="evidence" value="ECO:0007669"/>
    <property type="project" value="InterPro"/>
</dbReference>
<organism evidence="3 4">
    <name type="scientific">Victivallis lenta</name>
    <dbReference type="NCBI Taxonomy" id="2606640"/>
    <lineage>
        <taxon>Bacteria</taxon>
        <taxon>Pseudomonadati</taxon>
        <taxon>Lentisphaerota</taxon>
        <taxon>Lentisphaeria</taxon>
        <taxon>Victivallales</taxon>
        <taxon>Victivallaceae</taxon>
        <taxon>Victivallis</taxon>
    </lineage>
</organism>
<reference evidence="3 4" key="1">
    <citation type="submission" date="2019-08" db="EMBL/GenBank/DDBJ databases">
        <title>In-depth cultivation of the pig gut microbiome towards novel bacterial diversity and tailored functional studies.</title>
        <authorList>
            <person name="Wylensek D."/>
            <person name="Hitch T.C.A."/>
            <person name="Clavel T."/>
        </authorList>
    </citation>
    <scope>NUCLEOTIDE SEQUENCE [LARGE SCALE GENOMIC DNA]</scope>
    <source>
        <strain evidence="3 4">BBE-744-WT-12</strain>
    </source>
</reference>
<dbReference type="Pfam" id="PF01171">
    <property type="entry name" value="ATP_bind_3"/>
    <property type="match status" value="1"/>
</dbReference>
<accession>A0A844FYM4</accession>
<evidence type="ECO:0000313" key="4">
    <source>
        <dbReference type="Proteomes" id="UP000435649"/>
    </source>
</evidence>
<evidence type="ECO:0000256" key="1">
    <source>
        <dbReference type="ARBA" id="ARBA00022679"/>
    </source>
</evidence>
<protein>
    <submittedName>
        <fullName evidence="3">tRNA 2-thiocytidine(32) synthetase TtcA</fullName>
    </submittedName>
</protein>
<dbReference type="InterPro" id="IPR014729">
    <property type="entry name" value="Rossmann-like_a/b/a_fold"/>
</dbReference>
<dbReference type="InterPro" id="IPR035107">
    <property type="entry name" value="tRNA_thiolation_TtcA_Ctu1"/>
</dbReference>
<evidence type="ECO:0000259" key="2">
    <source>
        <dbReference type="Pfam" id="PF01171"/>
    </source>
</evidence>
<dbReference type="SUPFAM" id="SSF52402">
    <property type="entry name" value="Adenine nucleotide alpha hydrolases-like"/>
    <property type="match status" value="1"/>
</dbReference>
<dbReference type="Gene3D" id="3.40.50.620">
    <property type="entry name" value="HUPs"/>
    <property type="match status" value="1"/>
</dbReference>
<dbReference type="AlphaFoldDB" id="A0A844FYM4"/>
<name>A0A844FYM4_9BACT</name>
<proteinExistence type="predicted"/>
<evidence type="ECO:0000313" key="3">
    <source>
        <dbReference type="EMBL" id="MST96377.1"/>
    </source>
</evidence>
<keyword evidence="1" id="KW-0808">Transferase</keyword>